<evidence type="ECO:0000313" key="1">
    <source>
        <dbReference type="EMBL" id="KAJ3815491.1"/>
    </source>
</evidence>
<name>A0ACC1UFG2_9AGAR</name>
<accession>A0ACC1UFG2</accession>
<organism evidence="1 2">
    <name type="scientific">Lentinula aff. lateritia</name>
    <dbReference type="NCBI Taxonomy" id="2804960"/>
    <lineage>
        <taxon>Eukaryota</taxon>
        <taxon>Fungi</taxon>
        <taxon>Dikarya</taxon>
        <taxon>Basidiomycota</taxon>
        <taxon>Agaricomycotina</taxon>
        <taxon>Agaricomycetes</taxon>
        <taxon>Agaricomycetidae</taxon>
        <taxon>Agaricales</taxon>
        <taxon>Marasmiineae</taxon>
        <taxon>Omphalotaceae</taxon>
        <taxon>Lentinula</taxon>
    </lineage>
</organism>
<reference evidence="1" key="1">
    <citation type="submission" date="2022-09" db="EMBL/GenBank/DDBJ databases">
        <title>A Global Phylogenomic Analysis of the Shiitake Genus Lentinula.</title>
        <authorList>
            <consortium name="DOE Joint Genome Institute"/>
            <person name="Sierra-Patev S."/>
            <person name="Min B."/>
            <person name="Naranjo-Ortiz M."/>
            <person name="Looney B."/>
            <person name="Konkel Z."/>
            <person name="Slot J.C."/>
            <person name="Sakamoto Y."/>
            <person name="Steenwyk J.L."/>
            <person name="Rokas A."/>
            <person name="Carro J."/>
            <person name="Camarero S."/>
            <person name="Ferreira P."/>
            <person name="Molpeceres G."/>
            <person name="Ruiz-Duenas F.J."/>
            <person name="Serrano A."/>
            <person name="Henrissat B."/>
            <person name="Drula E."/>
            <person name="Hughes K.W."/>
            <person name="Mata J.L."/>
            <person name="Ishikawa N.K."/>
            <person name="Vargas-Isla R."/>
            <person name="Ushijima S."/>
            <person name="Smith C.A."/>
            <person name="Ahrendt S."/>
            <person name="Andreopoulos W."/>
            <person name="He G."/>
            <person name="Labutti K."/>
            <person name="Lipzen A."/>
            <person name="Ng V."/>
            <person name="Riley R."/>
            <person name="Sandor L."/>
            <person name="Barry K."/>
            <person name="Martinez A.T."/>
            <person name="Xiao Y."/>
            <person name="Gibbons J.G."/>
            <person name="Terashima K."/>
            <person name="Grigoriev I.V."/>
            <person name="Hibbett D.S."/>
        </authorList>
    </citation>
    <scope>NUCLEOTIDE SEQUENCE</scope>
    <source>
        <strain evidence="1">TMI1499</strain>
    </source>
</reference>
<keyword evidence="2" id="KW-1185">Reference proteome</keyword>
<gene>
    <name evidence="1" type="ORF">F5876DRAFT_71995</name>
</gene>
<protein>
    <submittedName>
        <fullName evidence="1">Uncharacterized protein</fullName>
    </submittedName>
</protein>
<dbReference type="Proteomes" id="UP001163835">
    <property type="component" value="Unassembled WGS sequence"/>
</dbReference>
<dbReference type="EMBL" id="MU794949">
    <property type="protein sequence ID" value="KAJ3815491.1"/>
    <property type="molecule type" value="Genomic_DNA"/>
</dbReference>
<evidence type="ECO:0000313" key="2">
    <source>
        <dbReference type="Proteomes" id="UP001163835"/>
    </source>
</evidence>
<proteinExistence type="predicted"/>
<sequence>MSSREPMWYCHQCNAEMRPLMVPDPVCASCHGDFVEKIEDPDDDPREFQHGDPIDDASIDPYLMILQGLMNRGMPEQRSRPSSPRHNRSPSGNSSSSFSFQIRSGSGGPAVFSIGGPNTLGGTRAGSEPSGRPSNLADFIQSGDERAPGIAGPLMAQYLMALLGNRGSHTDFLGGFGDAAERGPLDQIISNLMENSNASRPVPATDEIMDKLPREVLEAGSKTLEKDCAYNILNRDFSQLQTEDPDEQIVITLPCGHPFHSSWYALRVSLHSHDLMMKLKYTSLVEIFWHLSSVQLIAQPEHHALPPSPPSGDGPSRSSGSGGEGIFQHFFGSMMGGGSGSTSTPNSARSVGGRSSNPPDGRSQRNRGGSSSNSDRQNSEDHHLPGGWDNELD</sequence>
<comment type="caution">
    <text evidence="1">The sequence shown here is derived from an EMBL/GenBank/DDBJ whole genome shotgun (WGS) entry which is preliminary data.</text>
</comment>